<keyword evidence="3" id="KW-1185">Reference proteome</keyword>
<evidence type="ECO:0000313" key="3">
    <source>
        <dbReference type="Proteomes" id="UP000789508"/>
    </source>
</evidence>
<dbReference type="PANTHER" id="PTHR45824:SF29">
    <property type="entry name" value="GH16843P"/>
    <property type="match status" value="1"/>
</dbReference>
<name>A0A9N9EUG0_9GLOM</name>
<comment type="caution">
    <text evidence="2">The sequence shown here is derived from an EMBL/GenBank/DDBJ whole genome shotgun (WGS) entry which is preliminary data.</text>
</comment>
<dbReference type="SMART" id="SM01100">
    <property type="entry name" value="CRAL_TRIO_N"/>
    <property type="match status" value="1"/>
</dbReference>
<evidence type="ECO:0000313" key="2">
    <source>
        <dbReference type="EMBL" id="CAG8692722.1"/>
    </source>
</evidence>
<dbReference type="InterPro" id="IPR036865">
    <property type="entry name" value="CRAL-TRIO_dom_sf"/>
</dbReference>
<dbReference type="GO" id="GO:0008526">
    <property type="term" value="F:phosphatidylinositol transfer activity"/>
    <property type="evidence" value="ECO:0007669"/>
    <property type="project" value="TreeGrafter"/>
</dbReference>
<dbReference type="PANTHER" id="PTHR45824">
    <property type="entry name" value="GH16843P"/>
    <property type="match status" value="1"/>
</dbReference>
<feature type="domain" description="CRAL-TRIO" evidence="1">
    <location>
        <begin position="100"/>
        <end position="269"/>
    </location>
</feature>
<dbReference type="SUPFAM" id="SSF52087">
    <property type="entry name" value="CRAL/TRIO domain"/>
    <property type="match status" value="1"/>
</dbReference>
<dbReference type="InterPro" id="IPR036273">
    <property type="entry name" value="CRAL/TRIO_N_dom_sf"/>
</dbReference>
<dbReference type="EMBL" id="CAJVPS010017190">
    <property type="protein sequence ID" value="CAG8692722.1"/>
    <property type="molecule type" value="Genomic_DNA"/>
</dbReference>
<dbReference type="Proteomes" id="UP000789508">
    <property type="component" value="Unassembled WGS sequence"/>
</dbReference>
<evidence type="ECO:0000259" key="1">
    <source>
        <dbReference type="PROSITE" id="PS50191"/>
    </source>
</evidence>
<reference evidence="2" key="1">
    <citation type="submission" date="2021-06" db="EMBL/GenBank/DDBJ databases">
        <authorList>
            <person name="Kallberg Y."/>
            <person name="Tangrot J."/>
            <person name="Rosling A."/>
        </authorList>
    </citation>
    <scope>NUCLEOTIDE SEQUENCE</scope>
    <source>
        <strain evidence="2">FL130A</strain>
    </source>
</reference>
<dbReference type="AlphaFoldDB" id="A0A9N9EUG0"/>
<dbReference type="InterPro" id="IPR001251">
    <property type="entry name" value="CRAL-TRIO_dom"/>
</dbReference>
<dbReference type="OrthoDB" id="75724at2759"/>
<dbReference type="Pfam" id="PF03765">
    <property type="entry name" value="CRAL_TRIO_N"/>
    <property type="match status" value="1"/>
</dbReference>
<dbReference type="InterPro" id="IPR011074">
    <property type="entry name" value="CRAL/TRIO_N_dom"/>
</dbReference>
<proteinExistence type="predicted"/>
<dbReference type="Pfam" id="PF00650">
    <property type="entry name" value="CRAL_TRIO"/>
    <property type="match status" value="1"/>
</dbReference>
<gene>
    <name evidence="2" type="ORF">ALEPTO_LOCUS11265</name>
</gene>
<protein>
    <submittedName>
        <fullName evidence="2">8968_t:CDS:1</fullName>
    </submittedName>
</protein>
<sequence>MSTESSTTIPNLTPPKYYSPILPAPLNEKQKAIFKELETYVESILLPKDDAYYPYERAWVTEACLKRYLRASKWHISEAKERIKYTLEWRREYKPDQIDEGEMVEENLTGKMYLHGFDKHGRPILVLRPGYENTKAGPSQVRNVVFWFEKAIKLMPENVETITILVDFDKTSARNSPGLGIAKEFMHVLGSHYPERLGLACVINGPWYFWTFFRLIGNFIDPITKEKIQFVNLLEPEKAANKTQWVNLDTFIDASQLEVNYGGKSHFAYEQKVYWDILSEKTN</sequence>
<dbReference type="SUPFAM" id="SSF46938">
    <property type="entry name" value="CRAL/TRIO N-terminal domain"/>
    <property type="match status" value="1"/>
</dbReference>
<organism evidence="2 3">
    <name type="scientific">Ambispora leptoticha</name>
    <dbReference type="NCBI Taxonomy" id="144679"/>
    <lineage>
        <taxon>Eukaryota</taxon>
        <taxon>Fungi</taxon>
        <taxon>Fungi incertae sedis</taxon>
        <taxon>Mucoromycota</taxon>
        <taxon>Glomeromycotina</taxon>
        <taxon>Glomeromycetes</taxon>
        <taxon>Archaeosporales</taxon>
        <taxon>Ambisporaceae</taxon>
        <taxon>Ambispora</taxon>
    </lineage>
</organism>
<dbReference type="SMART" id="SM00516">
    <property type="entry name" value="SEC14"/>
    <property type="match status" value="1"/>
</dbReference>
<accession>A0A9N9EUG0</accession>
<dbReference type="PROSITE" id="PS50191">
    <property type="entry name" value="CRAL_TRIO"/>
    <property type="match status" value="1"/>
</dbReference>
<dbReference type="InterPro" id="IPR052578">
    <property type="entry name" value="PI_Transfer_CRAL-TRIO"/>
</dbReference>
<dbReference type="Gene3D" id="3.40.525.10">
    <property type="entry name" value="CRAL-TRIO lipid binding domain"/>
    <property type="match status" value="1"/>
</dbReference>
<dbReference type="CDD" id="cd00170">
    <property type="entry name" value="SEC14"/>
    <property type="match status" value="1"/>
</dbReference>